<gene>
    <name evidence="7" type="ORF">GCM10023205_72980</name>
</gene>
<dbReference type="Proteomes" id="UP001500466">
    <property type="component" value="Unassembled WGS sequence"/>
</dbReference>
<reference evidence="8" key="1">
    <citation type="journal article" date="2019" name="Int. J. Syst. Evol. Microbiol.">
        <title>The Global Catalogue of Microorganisms (GCM) 10K type strain sequencing project: providing services to taxonomists for standard genome sequencing and annotation.</title>
        <authorList>
            <consortium name="The Broad Institute Genomics Platform"/>
            <consortium name="The Broad Institute Genome Sequencing Center for Infectious Disease"/>
            <person name="Wu L."/>
            <person name="Ma J."/>
        </authorList>
    </citation>
    <scope>NUCLEOTIDE SEQUENCE [LARGE SCALE GENOMIC DNA]</scope>
    <source>
        <strain evidence="8">JCM 17986</strain>
    </source>
</reference>
<dbReference type="PANTHER" id="PTHR34983">
    <property type="entry name" value="ARABINOGALACTAN ENDO-BETA-1,4-GALACTANASE A"/>
    <property type="match status" value="1"/>
</dbReference>
<dbReference type="InterPro" id="IPR011683">
    <property type="entry name" value="Glyco_hydro_53"/>
</dbReference>
<dbReference type="SUPFAM" id="SSF51445">
    <property type="entry name" value="(Trans)glycosidases"/>
    <property type="match status" value="1"/>
</dbReference>
<dbReference type="RefSeq" id="WP_345680129.1">
    <property type="nucleotide sequence ID" value="NZ_BAABHS010000041.1"/>
</dbReference>
<proteinExistence type="inferred from homology"/>
<comment type="similarity">
    <text evidence="2 6">Belongs to the glycosyl hydrolase 53 family.</text>
</comment>
<keyword evidence="4 6" id="KW-0378">Hydrolase</keyword>
<evidence type="ECO:0000313" key="8">
    <source>
        <dbReference type="Proteomes" id="UP001500466"/>
    </source>
</evidence>
<name>A0ABP9I7E4_9ACTN</name>
<comment type="catalytic activity">
    <reaction evidence="1 6">
        <text>The enzyme specifically hydrolyzes (1-&gt;4)-beta-D-galactosidic linkages in type I arabinogalactans.</text>
        <dbReference type="EC" id="3.2.1.89"/>
    </reaction>
</comment>
<protein>
    <recommendedName>
        <fullName evidence="3 6">Arabinogalactan endo-beta-1,4-galactanase</fullName>
        <ecNumber evidence="3 6">3.2.1.89</ecNumber>
    </recommendedName>
</protein>
<keyword evidence="5 6" id="KW-0326">Glycosidase</keyword>
<evidence type="ECO:0000256" key="1">
    <source>
        <dbReference type="ARBA" id="ARBA00001695"/>
    </source>
</evidence>
<evidence type="ECO:0000256" key="3">
    <source>
        <dbReference type="ARBA" id="ARBA00012556"/>
    </source>
</evidence>
<evidence type="ECO:0000256" key="4">
    <source>
        <dbReference type="ARBA" id="ARBA00022801"/>
    </source>
</evidence>
<accession>A0ABP9I7E4</accession>
<dbReference type="EMBL" id="BAABHS010000041">
    <property type="protein sequence ID" value="GAA4990734.1"/>
    <property type="molecule type" value="Genomic_DNA"/>
</dbReference>
<organism evidence="7 8">
    <name type="scientific">Yinghuangia aomiensis</name>
    <dbReference type="NCBI Taxonomy" id="676205"/>
    <lineage>
        <taxon>Bacteria</taxon>
        <taxon>Bacillati</taxon>
        <taxon>Actinomycetota</taxon>
        <taxon>Actinomycetes</taxon>
        <taxon>Kitasatosporales</taxon>
        <taxon>Streptomycetaceae</taxon>
        <taxon>Yinghuangia</taxon>
    </lineage>
</organism>
<dbReference type="PROSITE" id="PS51318">
    <property type="entry name" value="TAT"/>
    <property type="match status" value="1"/>
</dbReference>
<sequence>MNDFPVPAADRTGTERLSRRGFLGMSAAAGLVAAGALHGTAGAATASAADATAATSTPTAPFRTSLSLSPETENVLAQVALGDGTRTATTPEQLQRLYMAHGSTEMYARMATRRVATANNGEQGFQRVIERACLAKKLGLPLNVELGLWGVYGDVSHQPGPDFSDYPLIWLPGPWESLTVNQMVYALRMYGAMAASQILATGVKVNVWDIGNEVEFGVAGVAPRGFTASTDYWSYSAPDAVDPAIGQMQVYTLLLQMSDSDRISWLRTHLWPHTGRLLAAVSEGIRWVDPQAKFSSHTSVIAMQYPGFAEAFWKAMDDAGFHVHQLGTSYYPTSVQYGDQLAAFKNSSQSLHSTFGKQVFIAETGYPSGTMTAPLEWNTPVSGYPLTTQGQYDFYRDLVAWGATDGSLAGIRPWAPDSSVTFWQPMSHFAPAAGGTSTAKPVLDAITHGLQQAAS</sequence>
<evidence type="ECO:0000256" key="6">
    <source>
        <dbReference type="RuleBase" id="RU361192"/>
    </source>
</evidence>
<evidence type="ECO:0000256" key="5">
    <source>
        <dbReference type="ARBA" id="ARBA00023295"/>
    </source>
</evidence>
<dbReference type="EC" id="3.2.1.89" evidence="3 6"/>
<evidence type="ECO:0000313" key="7">
    <source>
        <dbReference type="EMBL" id="GAA4990734.1"/>
    </source>
</evidence>
<dbReference type="Gene3D" id="3.20.20.80">
    <property type="entry name" value="Glycosidases"/>
    <property type="match status" value="1"/>
</dbReference>
<evidence type="ECO:0000256" key="2">
    <source>
        <dbReference type="ARBA" id="ARBA00010687"/>
    </source>
</evidence>
<dbReference type="InterPro" id="IPR017853">
    <property type="entry name" value="GH"/>
</dbReference>
<dbReference type="Pfam" id="PF07745">
    <property type="entry name" value="Glyco_hydro_53"/>
    <property type="match status" value="1"/>
</dbReference>
<dbReference type="InterPro" id="IPR006311">
    <property type="entry name" value="TAT_signal"/>
</dbReference>
<dbReference type="PANTHER" id="PTHR34983:SF1">
    <property type="entry name" value="ARABINOGALACTAN ENDO-BETA-1,4-GALACTANASE A"/>
    <property type="match status" value="1"/>
</dbReference>
<keyword evidence="8" id="KW-1185">Reference proteome</keyword>
<comment type="caution">
    <text evidence="7">The sequence shown here is derived from an EMBL/GenBank/DDBJ whole genome shotgun (WGS) entry which is preliminary data.</text>
</comment>